<dbReference type="InterPro" id="IPR050812">
    <property type="entry name" value="Preph/Arog_dehydrog"/>
</dbReference>
<sequence>MLDKSKRYLIVGLGLLGGKYALELSRAGFHVDGINRSEGHLQYALDHGYIASGKTHDFEDLVRQADHIIFGLYPTALLEWFRTYGHLLKEGCIFTDVSGVKTGLVEPIQAMCRPGVEFIASHPMAGRETSSVEHAAEVNFTPANFIVTPTEKNTPEAVQWARELAEVLGFKHICTLTVQEHDRMIGYVSQLCHAIAVSLMCANDNTSLCEYTGDSFRDLTRIARINDKMWAELFLWNKENLISEIDQFSGALNEMRNALVADDREKLEEMFRLSTQRRAAFDKKAP</sequence>
<dbReference type="Pfam" id="PF02153">
    <property type="entry name" value="PDH_N"/>
    <property type="match status" value="1"/>
</dbReference>
<dbReference type="PANTHER" id="PTHR21363">
    <property type="entry name" value="PREPHENATE DEHYDROGENASE"/>
    <property type="match status" value="1"/>
</dbReference>
<accession>A0ABS8FIV7</accession>
<organism evidence="5 6">
    <name type="scientific">Faecalibacterium hominis</name>
    <name type="common">ex Afrizal et al. 2022</name>
    <dbReference type="NCBI Taxonomy" id="2881265"/>
    <lineage>
        <taxon>Bacteria</taxon>
        <taxon>Bacillati</taxon>
        <taxon>Bacillota</taxon>
        <taxon>Clostridia</taxon>
        <taxon>Eubacteriales</taxon>
        <taxon>Oscillospiraceae</taxon>
        <taxon>Faecalibacterium</taxon>
    </lineage>
</organism>
<dbReference type="InterPro" id="IPR008927">
    <property type="entry name" value="6-PGluconate_DH-like_C_sf"/>
</dbReference>
<dbReference type="PROSITE" id="PS51176">
    <property type="entry name" value="PDH_ADH"/>
    <property type="match status" value="1"/>
</dbReference>
<comment type="caution">
    <text evidence="5">The sequence shown here is derived from an EMBL/GenBank/DDBJ whole genome shotgun (WGS) entry which is preliminary data.</text>
</comment>
<dbReference type="RefSeq" id="WP_227622889.1">
    <property type="nucleotide sequence ID" value="NZ_JAJEQO010000017.1"/>
</dbReference>
<evidence type="ECO:0000256" key="1">
    <source>
        <dbReference type="ARBA" id="ARBA00007964"/>
    </source>
</evidence>
<dbReference type="InterPro" id="IPR003099">
    <property type="entry name" value="Prephen_DH"/>
</dbReference>
<comment type="pathway">
    <text evidence="3">Amino-acid biosynthesis.</text>
</comment>
<evidence type="ECO:0000259" key="4">
    <source>
        <dbReference type="PROSITE" id="PS51176"/>
    </source>
</evidence>
<evidence type="ECO:0000256" key="3">
    <source>
        <dbReference type="ARBA" id="ARBA00029440"/>
    </source>
</evidence>
<proteinExistence type="inferred from homology"/>
<dbReference type="InterPro" id="IPR046826">
    <property type="entry name" value="PDH_N"/>
</dbReference>
<dbReference type="Gene3D" id="1.10.3660.10">
    <property type="entry name" value="6-phosphogluconate dehydrogenase C-terminal like domain"/>
    <property type="match status" value="1"/>
</dbReference>
<protein>
    <submittedName>
        <fullName evidence="5">Prephenate dehydrogenase</fullName>
    </submittedName>
</protein>
<feature type="domain" description="Prephenate/arogenate dehydrogenase" evidence="4">
    <location>
        <begin position="6"/>
        <end position="286"/>
    </location>
</feature>
<dbReference type="InterPro" id="IPR036291">
    <property type="entry name" value="NAD(P)-bd_dom_sf"/>
</dbReference>
<dbReference type="Pfam" id="PF20463">
    <property type="entry name" value="PDH_C"/>
    <property type="match status" value="1"/>
</dbReference>
<dbReference type="SUPFAM" id="SSF48179">
    <property type="entry name" value="6-phosphogluconate dehydrogenase C-terminal domain-like"/>
    <property type="match status" value="1"/>
</dbReference>
<dbReference type="EMBL" id="JAJEQO010000017">
    <property type="protein sequence ID" value="MCC2213961.1"/>
    <property type="molecule type" value="Genomic_DNA"/>
</dbReference>
<dbReference type="InterPro" id="IPR046825">
    <property type="entry name" value="PDH_C"/>
</dbReference>
<dbReference type="Gene3D" id="3.40.50.720">
    <property type="entry name" value="NAD(P)-binding Rossmann-like Domain"/>
    <property type="match status" value="1"/>
</dbReference>
<evidence type="ECO:0000313" key="6">
    <source>
        <dbReference type="Proteomes" id="UP001199236"/>
    </source>
</evidence>
<reference evidence="5 6" key="1">
    <citation type="submission" date="2021-10" db="EMBL/GenBank/DDBJ databases">
        <title>Anaerobic single-cell dispensing facilitates the cultivation of human gut bacteria.</title>
        <authorList>
            <person name="Afrizal A."/>
        </authorList>
    </citation>
    <scope>NUCLEOTIDE SEQUENCE [LARGE SCALE GENOMIC DNA]</scope>
    <source>
        <strain evidence="5 6">CLA-AA-H223</strain>
    </source>
</reference>
<keyword evidence="2" id="KW-0560">Oxidoreductase</keyword>
<dbReference type="Proteomes" id="UP001199236">
    <property type="component" value="Unassembled WGS sequence"/>
</dbReference>
<keyword evidence="6" id="KW-1185">Reference proteome</keyword>
<dbReference type="SUPFAM" id="SSF51735">
    <property type="entry name" value="NAD(P)-binding Rossmann-fold domains"/>
    <property type="match status" value="1"/>
</dbReference>
<name>A0ABS8FIV7_9FIRM</name>
<dbReference type="PANTHER" id="PTHR21363:SF0">
    <property type="entry name" value="PREPHENATE DEHYDROGENASE [NADP(+)]"/>
    <property type="match status" value="1"/>
</dbReference>
<evidence type="ECO:0000256" key="2">
    <source>
        <dbReference type="ARBA" id="ARBA00023002"/>
    </source>
</evidence>
<comment type="similarity">
    <text evidence="1">Belongs to the prephenate/arogenate dehydrogenase family.</text>
</comment>
<gene>
    <name evidence="5" type="ORF">LKD34_10740</name>
</gene>
<evidence type="ECO:0000313" key="5">
    <source>
        <dbReference type="EMBL" id="MCC2213961.1"/>
    </source>
</evidence>